<keyword evidence="4" id="KW-1185">Reference proteome</keyword>
<organism evidence="3 4">
    <name type="scientific">Paraburkholderia atlantica</name>
    <dbReference type="NCBI Taxonomy" id="2654982"/>
    <lineage>
        <taxon>Bacteria</taxon>
        <taxon>Pseudomonadati</taxon>
        <taxon>Pseudomonadota</taxon>
        <taxon>Betaproteobacteria</taxon>
        <taxon>Burkholderiales</taxon>
        <taxon>Burkholderiaceae</taxon>
        <taxon>Paraburkholderia</taxon>
    </lineage>
</organism>
<comment type="caution">
    <text evidence="3">The sequence shown here is derived from an EMBL/GenBank/DDBJ whole genome shotgun (WGS) entry which is preliminary data.</text>
</comment>
<name>A0A7W8VB35_PARAM</name>
<protein>
    <recommendedName>
        <fullName evidence="5">Transposase IS66</fullName>
    </recommendedName>
</protein>
<evidence type="ECO:0000259" key="1">
    <source>
        <dbReference type="Pfam" id="PF13007"/>
    </source>
</evidence>
<dbReference type="InterPro" id="IPR039552">
    <property type="entry name" value="IS66_C"/>
</dbReference>
<dbReference type="Pfam" id="PF13817">
    <property type="entry name" value="DDE_Tnp_IS66_C"/>
    <property type="match status" value="1"/>
</dbReference>
<reference evidence="3 4" key="1">
    <citation type="submission" date="2020-08" db="EMBL/GenBank/DDBJ databases">
        <title>Genomic Encyclopedia of Type Strains, Phase IV (KMG-V): Genome sequencing to study the core and pangenomes of soil and plant-associated prokaryotes.</title>
        <authorList>
            <person name="Whitman W."/>
        </authorList>
    </citation>
    <scope>NUCLEOTIDE SEQUENCE [LARGE SCALE GENOMIC DNA]</scope>
    <source>
        <strain evidence="3 4">JPY158</strain>
    </source>
</reference>
<feature type="domain" description="Transposase IS66 C-terminal" evidence="2">
    <location>
        <begin position="74"/>
        <end position="111"/>
    </location>
</feature>
<evidence type="ECO:0000259" key="2">
    <source>
        <dbReference type="Pfam" id="PF13817"/>
    </source>
</evidence>
<dbReference type="AlphaFoldDB" id="A0A7W8VB35"/>
<dbReference type="EMBL" id="JACHDD010000030">
    <property type="protein sequence ID" value="MBB5429518.1"/>
    <property type="molecule type" value="Genomic_DNA"/>
</dbReference>
<dbReference type="Pfam" id="PF13007">
    <property type="entry name" value="LZ_Tnp_IS66"/>
    <property type="match status" value="1"/>
</dbReference>
<sequence>MPASHLPDDIAALKRIVASRDETIAQLLAEISRLKRWQYGRSSERMTELMDQLQLALGELPVGPSAADAQTGYSLIGTARLNGIEPFAYLRTVFERIADHPINRIDELLPWRLKPAAYIEQQAA</sequence>
<dbReference type="Proteomes" id="UP000592780">
    <property type="component" value="Unassembled WGS sequence"/>
</dbReference>
<dbReference type="RefSeq" id="WP_018435912.1">
    <property type="nucleotide sequence ID" value="NZ_JACHDD010000030.1"/>
</dbReference>
<feature type="domain" description="Transposase TnpC homeodomain" evidence="1">
    <location>
        <begin position="26"/>
        <end position="70"/>
    </location>
</feature>
<evidence type="ECO:0000313" key="3">
    <source>
        <dbReference type="EMBL" id="MBB5429518.1"/>
    </source>
</evidence>
<accession>A0A7W8VB35</accession>
<gene>
    <name evidence="3" type="ORF">HDG40_007715</name>
</gene>
<evidence type="ECO:0008006" key="5">
    <source>
        <dbReference type="Google" id="ProtNLM"/>
    </source>
</evidence>
<dbReference type="InterPro" id="IPR024463">
    <property type="entry name" value="Transposase_TnpC_homeodom"/>
</dbReference>
<proteinExistence type="predicted"/>
<evidence type="ECO:0000313" key="4">
    <source>
        <dbReference type="Proteomes" id="UP000592780"/>
    </source>
</evidence>